<feature type="domain" description="Glycosyl transferase family 51" evidence="20">
    <location>
        <begin position="54"/>
        <end position="230"/>
    </location>
</feature>
<dbReference type="InterPro" id="IPR023346">
    <property type="entry name" value="Lysozyme-like_dom_sf"/>
</dbReference>
<dbReference type="EMBL" id="VBUF01000001">
    <property type="protein sequence ID" value="TLS73045.1"/>
    <property type="molecule type" value="Genomic_DNA"/>
</dbReference>
<comment type="similarity">
    <text evidence="3">In the C-terminal section; belongs to the transpeptidase family.</text>
</comment>
<dbReference type="GO" id="GO:0008658">
    <property type="term" value="F:penicillin binding"/>
    <property type="evidence" value="ECO:0007669"/>
    <property type="project" value="InterPro"/>
</dbReference>
<reference evidence="22 24" key="3">
    <citation type="submission" date="2019-05" db="EMBL/GenBank/DDBJ databases">
        <title>Arcobacter cibarius and Arcobacter thereius providing challenges in identification an antibiotic susceptibility and Quinolone resistance.</title>
        <authorList>
            <person name="Busch A."/>
            <person name="Hanel I."/>
            <person name="Hotzel H."/>
            <person name="Tomaso H."/>
        </authorList>
    </citation>
    <scope>NUCLEOTIDE SEQUENCE [LARGE SCALE GENOMIC DNA]</scope>
    <source>
        <strain evidence="22 24">17CS1191_2</strain>
    </source>
</reference>
<dbReference type="PANTHER" id="PTHR32282:SF11">
    <property type="entry name" value="PENICILLIN-BINDING PROTEIN 1B"/>
    <property type="match status" value="1"/>
</dbReference>
<comment type="caution">
    <text evidence="21">The sequence shown here is derived from an EMBL/GenBank/DDBJ whole genome shotgun (WGS) entry which is preliminary data.</text>
</comment>
<dbReference type="GO" id="GO:0008955">
    <property type="term" value="F:peptidoglycan glycosyltransferase activity"/>
    <property type="evidence" value="ECO:0007669"/>
    <property type="project" value="UniProtKB-EC"/>
</dbReference>
<evidence type="ECO:0000313" key="21">
    <source>
        <dbReference type="EMBL" id="OCL99675.1"/>
    </source>
</evidence>
<evidence type="ECO:0000256" key="5">
    <source>
        <dbReference type="ARBA" id="ARBA00022475"/>
    </source>
</evidence>
<comment type="pathway">
    <text evidence="2">Cell wall biogenesis; peptidoglycan biosynthesis.</text>
</comment>
<dbReference type="Pfam" id="PF00912">
    <property type="entry name" value="Transgly"/>
    <property type="match status" value="1"/>
</dbReference>
<dbReference type="InterPro" id="IPR001264">
    <property type="entry name" value="Glyco_trans_51"/>
</dbReference>
<evidence type="ECO:0000256" key="16">
    <source>
        <dbReference type="ARBA" id="ARBA00034000"/>
    </source>
</evidence>
<keyword evidence="6" id="KW-0121">Carboxypeptidase</keyword>
<keyword evidence="12" id="KW-0573">Peptidoglycan synthesis</keyword>
<keyword evidence="8" id="KW-0328">Glycosyltransferase</keyword>
<sequence>MLKKFTKIVFALSIIFGIVILVYLYDLYQDIKHNIDKIVNYNPKLSSQFYDKNGKLLANTFKDENREYVIYDDIPARVIEGLVAIEDTQFFEHFGINPDAISRAMIKNIKSGGYSEGASTLTQQLVKILVLTREKKIIRKVKEALLSIRLETLLTKEEILERYLNQVYFGHGYYGVKTAAKGYFNKNLYELSLKEIAILVGLPRAPSFYDPTKNLQVSLTRANQVISRMHTLGWINEEQYSEALSETPQIFNQTLTQNIAPWAIDYAVYELSKDFPDILYGGYKIYLTIDLDAQNIAQTALKNSYNLAISRNQAYIKELEEKDWIKNPPEGENIHYIEDEVLQKELNGSLLSMENNTGKILAIVGGVDYNKSVFHRAFQSKRQVGSAIKPFFYQTALNEGYNPATLLFDISRTYTYKVDGIEKRWSPRNYGENFRGVVSLRDSLVSSRNLSTLNLVTDVGVGKVTKDLIRYGFKDIVNDLSITLGSMTVNLLEFSSAFSIFSNLGTQVKPYIVEKVVDRNNQSTDYEPIYIEQNPKEQAYLISSILQEAVKSGTGRRSRVSGIELAGKTGTTNDNMDAWFCGYSPTIQTLVWFGNDNNTPMRRTETGSTLASPAFAYFYKNYLELNPQIERNFTKPEGVFTTNFKGRTEFYTKASPLPDADTQVILDNSNQNELEF</sequence>
<dbReference type="STRING" id="544718.AAX25_00359"/>
<dbReference type="NCBIfam" id="TIGR02074">
    <property type="entry name" value="PBP_1a_fam"/>
    <property type="match status" value="1"/>
</dbReference>
<evidence type="ECO:0000256" key="17">
    <source>
        <dbReference type="ARBA" id="ARBA00049902"/>
    </source>
</evidence>
<evidence type="ECO:0000313" key="23">
    <source>
        <dbReference type="Proteomes" id="UP000093281"/>
    </source>
</evidence>
<keyword evidence="18" id="KW-0812">Transmembrane</keyword>
<dbReference type="GO" id="GO:0009252">
    <property type="term" value="P:peptidoglycan biosynthetic process"/>
    <property type="evidence" value="ECO:0007669"/>
    <property type="project" value="UniProtKB-UniPathway"/>
</dbReference>
<evidence type="ECO:0000313" key="24">
    <source>
        <dbReference type="Proteomes" id="UP000308001"/>
    </source>
</evidence>
<evidence type="ECO:0000256" key="11">
    <source>
        <dbReference type="ARBA" id="ARBA00022960"/>
    </source>
</evidence>
<dbReference type="UniPathway" id="UPA00219"/>
<comment type="catalytic activity">
    <reaction evidence="17">
        <text>[GlcNAc-(1-&gt;4)-Mur2Ac(oyl-L-Ala-gamma-D-Glu-L-Lys-D-Ala-D-Ala)](n)-di-trans,octa-cis-undecaprenyl diphosphate + beta-D-GlcNAc-(1-&gt;4)-Mur2Ac(oyl-L-Ala-gamma-D-Glu-L-Lys-D-Ala-D-Ala)-di-trans,octa-cis-undecaprenyl diphosphate = [GlcNAc-(1-&gt;4)-Mur2Ac(oyl-L-Ala-gamma-D-Glu-L-Lys-D-Ala-D-Ala)](n+1)-di-trans,octa-cis-undecaprenyl diphosphate + di-trans,octa-cis-undecaprenyl diphosphate + H(+)</text>
        <dbReference type="Rhea" id="RHEA:23708"/>
        <dbReference type="Rhea" id="RHEA-COMP:9602"/>
        <dbReference type="Rhea" id="RHEA-COMP:9603"/>
        <dbReference type="ChEBI" id="CHEBI:15378"/>
        <dbReference type="ChEBI" id="CHEBI:58405"/>
        <dbReference type="ChEBI" id="CHEBI:60033"/>
        <dbReference type="ChEBI" id="CHEBI:78435"/>
        <dbReference type="EC" id="2.4.99.28"/>
    </reaction>
</comment>
<accession>A0A1C0B7U1</accession>
<evidence type="ECO:0000259" key="19">
    <source>
        <dbReference type="Pfam" id="PF00905"/>
    </source>
</evidence>
<dbReference type="GO" id="GO:0071555">
    <property type="term" value="P:cell wall organization"/>
    <property type="evidence" value="ECO:0007669"/>
    <property type="project" value="UniProtKB-KW"/>
</dbReference>
<dbReference type="FunFam" id="1.10.3810.10:FF:000001">
    <property type="entry name" value="Penicillin-binding protein 1A"/>
    <property type="match status" value="1"/>
</dbReference>
<dbReference type="GO" id="GO:0005886">
    <property type="term" value="C:plasma membrane"/>
    <property type="evidence" value="ECO:0007669"/>
    <property type="project" value="UniProtKB-SubCell"/>
</dbReference>
<proteinExistence type="inferred from homology"/>
<dbReference type="InterPro" id="IPR012338">
    <property type="entry name" value="Beta-lactam/transpept-like"/>
</dbReference>
<dbReference type="RefSeq" id="WP_066181352.1">
    <property type="nucleotide sequence ID" value="NZ_LCUJ01000002.1"/>
</dbReference>
<dbReference type="InterPro" id="IPR036950">
    <property type="entry name" value="PBP_transglycosylase"/>
</dbReference>
<evidence type="ECO:0000256" key="9">
    <source>
        <dbReference type="ARBA" id="ARBA00022679"/>
    </source>
</evidence>
<dbReference type="GO" id="GO:0009002">
    <property type="term" value="F:serine-type D-Ala-D-Ala carboxypeptidase activity"/>
    <property type="evidence" value="ECO:0007669"/>
    <property type="project" value="UniProtKB-EC"/>
</dbReference>
<keyword evidence="10" id="KW-0378">Hydrolase</keyword>
<comment type="subcellular location">
    <subcellularLocation>
        <location evidence="1">Cell membrane</location>
    </subcellularLocation>
</comment>
<evidence type="ECO:0000256" key="4">
    <source>
        <dbReference type="ARBA" id="ARBA00007739"/>
    </source>
</evidence>
<dbReference type="PATRIC" id="fig|544718.43.peg.355"/>
<evidence type="ECO:0000259" key="20">
    <source>
        <dbReference type="Pfam" id="PF00912"/>
    </source>
</evidence>
<evidence type="ECO:0000256" key="7">
    <source>
        <dbReference type="ARBA" id="ARBA00022670"/>
    </source>
</evidence>
<evidence type="ECO:0000256" key="13">
    <source>
        <dbReference type="ARBA" id="ARBA00023136"/>
    </source>
</evidence>
<evidence type="ECO:0000256" key="1">
    <source>
        <dbReference type="ARBA" id="ARBA00004236"/>
    </source>
</evidence>
<evidence type="ECO:0000256" key="18">
    <source>
        <dbReference type="SAM" id="Phobius"/>
    </source>
</evidence>
<keyword evidence="15" id="KW-0961">Cell wall biogenesis/degradation</keyword>
<keyword evidence="5" id="KW-1003">Cell membrane</keyword>
<dbReference type="SUPFAM" id="SSF56601">
    <property type="entry name" value="beta-lactamase/transpeptidase-like"/>
    <property type="match status" value="1"/>
</dbReference>
<organism evidence="21 23">
    <name type="scientific">Aliarcobacter thereius</name>
    <dbReference type="NCBI Taxonomy" id="544718"/>
    <lineage>
        <taxon>Bacteria</taxon>
        <taxon>Pseudomonadati</taxon>
        <taxon>Campylobacterota</taxon>
        <taxon>Epsilonproteobacteria</taxon>
        <taxon>Campylobacterales</taxon>
        <taxon>Arcobacteraceae</taxon>
        <taxon>Aliarcobacter</taxon>
    </lineage>
</organism>
<evidence type="ECO:0000256" key="2">
    <source>
        <dbReference type="ARBA" id="ARBA00004752"/>
    </source>
</evidence>
<dbReference type="Gene3D" id="3.40.710.10">
    <property type="entry name" value="DD-peptidase/beta-lactamase superfamily"/>
    <property type="match status" value="1"/>
</dbReference>
<reference evidence="21" key="1">
    <citation type="submission" date="2015-05" db="EMBL/GenBank/DDBJ databases">
        <authorList>
            <person name="Wang D.B."/>
            <person name="Wang M."/>
        </authorList>
    </citation>
    <scope>NUCLEOTIDE SEQUENCE [LARGE SCALE GENOMIC DNA]</scope>
    <source>
        <strain evidence="21">DU22</strain>
    </source>
</reference>
<feature type="transmembrane region" description="Helical" evidence="18">
    <location>
        <begin position="7"/>
        <end position="25"/>
    </location>
</feature>
<name>A0A1C0B7U1_9BACT</name>
<keyword evidence="9" id="KW-0808">Transferase</keyword>
<keyword evidence="7" id="KW-0645">Protease</keyword>
<keyword evidence="14" id="KW-0511">Multifunctional enzyme</keyword>
<evidence type="ECO:0000313" key="22">
    <source>
        <dbReference type="EMBL" id="TLS73045.1"/>
    </source>
</evidence>
<evidence type="ECO:0000256" key="10">
    <source>
        <dbReference type="ARBA" id="ARBA00022801"/>
    </source>
</evidence>
<keyword evidence="18" id="KW-1133">Transmembrane helix</keyword>
<dbReference type="Proteomes" id="UP000308001">
    <property type="component" value="Unassembled WGS sequence"/>
</dbReference>
<comment type="similarity">
    <text evidence="4">In the N-terminal section; belongs to the glycosyltransferase 51 family.</text>
</comment>
<dbReference type="OrthoDB" id="9766909at2"/>
<evidence type="ECO:0000256" key="12">
    <source>
        <dbReference type="ARBA" id="ARBA00022984"/>
    </source>
</evidence>
<dbReference type="GO" id="GO:0030288">
    <property type="term" value="C:outer membrane-bounded periplasmic space"/>
    <property type="evidence" value="ECO:0007669"/>
    <property type="project" value="TreeGrafter"/>
</dbReference>
<dbReference type="PANTHER" id="PTHR32282">
    <property type="entry name" value="BINDING PROTEIN TRANSPEPTIDASE, PUTATIVE-RELATED"/>
    <property type="match status" value="1"/>
</dbReference>
<reference evidence="23" key="2">
    <citation type="submission" date="2015-05" db="EMBL/GenBank/DDBJ databases">
        <authorList>
            <person name="Rovetto F."/>
            <person name="Cocolin L."/>
            <person name="Illeghems K."/>
            <person name="Van Nieuwerburgh F."/>
            <person name="Houf K."/>
        </authorList>
    </citation>
    <scope>NUCLEOTIDE SEQUENCE [LARGE SCALE GENOMIC DNA]</scope>
    <source>
        <strain evidence="23">DU22</strain>
    </source>
</reference>
<evidence type="ECO:0000256" key="15">
    <source>
        <dbReference type="ARBA" id="ARBA00023316"/>
    </source>
</evidence>
<dbReference type="Pfam" id="PF00905">
    <property type="entry name" value="Transpeptidase"/>
    <property type="match status" value="1"/>
</dbReference>
<dbReference type="InterPro" id="IPR001460">
    <property type="entry name" value="PCN-bd_Tpept"/>
</dbReference>
<dbReference type="Proteomes" id="UP000093281">
    <property type="component" value="Unassembled WGS sequence"/>
</dbReference>
<keyword evidence="13 18" id="KW-0472">Membrane</keyword>
<dbReference type="GO" id="GO:0006508">
    <property type="term" value="P:proteolysis"/>
    <property type="evidence" value="ECO:0007669"/>
    <property type="project" value="UniProtKB-KW"/>
</dbReference>
<protein>
    <submittedName>
        <fullName evidence="22">PBP1A family penicillin-binding protein</fullName>
    </submittedName>
    <submittedName>
        <fullName evidence="21">Penicillin-binding protein 1A</fullName>
    </submittedName>
</protein>
<dbReference type="AlphaFoldDB" id="A0A1C0B7U1"/>
<comment type="catalytic activity">
    <reaction evidence="16">
        <text>Preferential cleavage: (Ac)2-L-Lys-D-Ala-|-D-Ala. Also transpeptidation of peptidyl-alanyl moieties that are N-acyl substituents of D-alanine.</text>
        <dbReference type="EC" id="3.4.16.4"/>
    </reaction>
</comment>
<dbReference type="Gene3D" id="1.10.3810.10">
    <property type="entry name" value="Biosynthetic peptidoglycan transglycosylase-like"/>
    <property type="match status" value="1"/>
</dbReference>
<evidence type="ECO:0000256" key="3">
    <source>
        <dbReference type="ARBA" id="ARBA00007090"/>
    </source>
</evidence>
<dbReference type="GO" id="GO:0008360">
    <property type="term" value="P:regulation of cell shape"/>
    <property type="evidence" value="ECO:0007669"/>
    <property type="project" value="UniProtKB-KW"/>
</dbReference>
<keyword evidence="11" id="KW-0133">Cell shape</keyword>
<feature type="domain" description="Penicillin-binding protein transpeptidase" evidence="19">
    <location>
        <begin position="349"/>
        <end position="614"/>
    </location>
</feature>
<dbReference type="SUPFAM" id="SSF53955">
    <property type="entry name" value="Lysozyme-like"/>
    <property type="match status" value="1"/>
</dbReference>
<evidence type="ECO:0000256" key="6">
    <source>
        <dbReference type="ARBA" id="ARBA00022645"/>
    </source>
</evidence>
<dbReference type="InterPro" id="IPR050396">
    <property type="entry name" value="Glycosyltr_51/Transpeptidase"/>
</dbReference>
<evidence type="ECO:0000256" key="14">
    <source>
        <dbReference type="ARBA" id="ARBA00023268"/>
    </source>
</evidence>
<evidence type="ECO:0000256" key="8">
    <source>
        <dbReference type="ARBA" id="ARBA00022676"/>
    </source>
</evidence>
<gene>
    <name evidence="21" type="primary">mrcA</name>
    <name evidence="21" type="ORF">AAX29_00725</name>
    <name evidence="22" type="ORF">FE246_00775</name>
</gene>
<dbReference type="EMBL" id="LCUJ01000002">
    <property type="protein sequence ID" value="OCL99675.1"/>
    <property type="molecule type" value="Genomic_DNA"/>
</dbReference>